<accession>A0A517SW62</accession>
<proteinExistence type="predicted"/>
<dbReference type="InterPro" id="IPR032675">
    <property type="entry name" value="LRR_dom_sf"/>
</dbReference>
<dbReference type="AlphaFoldDB" id="A0A517SW62"/>
<dbReference type="SMART" id="SM00367">
    <property type="entry name" value="LRR_CC"/>
    <property type="match status" value="3"/>
</dbReference>
<dbReference type="PANTHER" id="PTHR13318:SF190">
    <property type="entry name" value="PARTNER OF PAIRED, ISOFORM B"/>
    <property type="match status" value="1"/>
</dbReference>
<dbReference type="EMBL" id="CP036272">
    <property type="protein sequence ID" value="QDT60377.1"/>
    <property type="molecule type" value="Genomic_DNA"/>
</dbReference>
<gene>
    <name evidence="2" type="ORF">SV7mr_28980</name>
</gene>
<feature type="chain" id="PRO_5021726616" evidence="1">
    <location>
        <begin position="21"/>
        <end position="432"/>
    </location>
</feature>
<keyword evidence="3" id="KW-1185">Reference proteome</keyword>
<evidence type="ECO:0000256" key="1">
    <source>
        <dbReference type="SAM" id="SignalP"/>
    </source>
</evidence>
<sequence length="432" mass="47913" precursor="true">MKYLLPVWLVTFVFATTSLAQNKTDAVNAAKPKPAKTLKPFGIAPAGLTTPEVKHAVERFDAASVLPSKPKPFTRMRWTSEDPPKLWYIGLWGPNIDNDLIALTKSTPDLTMVALHEPHIDDDGMKSIAALPGLRYLHVNPIERWKKKGQPGPMYCFPEFASSPDRPRVTGKSLSYFEEKETLEGLYLLDAVIDSADLVHLAKLPRLSTLALPCEIDEAAMTHLPACRRLHRLTLGYREITGAEIKQLANWKKLQYLTITHATLSDEALAAIGELPALKSLEIVASELSDDQLSHLRLPDTLATLGLQQNNISGPGLIQLANHAQNLTTLGLEFNDLNNQSLPALQGFTNVERLYLSHCRGITKEGIGSGSLQKMEQLRELRLRDLKDVTDASVEALSKLTFLNKLSVRGTNVTWDGVDQLKKAMPETYIFK</sequence>
<reference evidence="2 3" key="1">
    <citation type="submission" date="2019-02" db="EMBL/GenBank/DDBJ databases">
        <title>Deep-cultivation of Planctomycetes and their phenomic and genomic characterization uncovers novel biology.</title>
        <authorList>
            <person name="Wiegand S."/>
            <person name="Jogler M."/>
            <person name="Boedeker C."/>
            <person name="Pinto D."/>
            <person name="Vollmers J."/>
            <person name="Rivas-Marin E."/>
            <person name="Kohn T."/>
            <person name="Peeters S.H."/>
            <person name="Heuer A."/>
            <person name="Rast P."/>
            <person name="Oberbeckmann S."/>
            <person name="Bunk B."/>
            <person name="Jeske O."/>
            <person name="Meyerdierks A."/>
            <person name="Storesund J.E."/>
            <person name="Kallscheuer N."/>
            <person name="Luecker S."/>
            <person name="Lage O.M."/>
            <person name="Pohl T."/>
            <person name="Merkel B.J."/>
            <person name="Hornburger P."/>
            <person name="Mueller R.-W."/>
            <person name="Bruemmer F."/>
            <person name="Labrenz M."/>
            <person name="Spormann A.M."/>
            <person name="Op den Camp H."/>
            <person name="Overmann J."/>
            <person name="Amann R."/>
            <person name="Jetten M.S.M."/>
            <person name="Mascher T."/>
            <person name="Medema M.H."/>
            <person name="Devos D.P."/>
            <person name="Kaster A.-K."/>
            <person name="Ovreas L."/>
            <person name="Rohde M."/>
            <person name="Galperin M.Y."/>
            <person name="Jogler C."/>
        </authorList>
    </citation>
    <scope>NUCLEOTIDE SEQUENCE [LARGE SCALE GENOMIC DNA]</scope>
    <source>
        <strain evidence="2 3">SV_7m_r</strain>
    </source>
</reference>
<dbReference type="PANTHER" id="PTHR13318">
    <property type="entry name" value="PARTNER OF PAIRED, ISOFORM B-RELATED"/>
    <property type="match status" value="1"/>
</dbReference>
<dbReference type="SUPFAM" id="SSF52047">
    <property type="entry name" value="RNI-like"/>
    <property type="match status" value="1"/>
</dbReference>
<dbReference type="Gene3D" id="3.80.10.10">
    <property type="entry name" value="Ribonuclease Inhibitor"/>
    <property type="match status" value="2"/>
</dbReference>
<evidence type="ECO:0000313" key="3">
    <source>
        <dbReference type="Proteomes" id="UP000315003"/>
    </source>
</evidence>
<feature type="signal peptide" evidence="1">
    <location>
        <begin position="1"/>
        <end position="20"/>
    </location>
</feature>
<evidence type="ECO:0000313" key="2">
    <source>
        <dbReference type="EMBL" id="QDT60377.1"/>
    </source>
</evidence>
<dbReference type="GO" id="GO:0031146">
    <property type="term" value="P:SCF-dependent proteasomal ubiquitin-dependent protein catabolic process"/>
    <property type="evidence" value="ECO:0007669"/>
    <property type="project" value="TreeGrafter"/>
</dbReference>
<dbReference type="InterPro" id="IPR006553">
    <property type="entry name" value="Leu-rich_rpt_Cys-con_subtyp"/>
</dbReference>
<keyword evidence="1" id="KW-0732">Signal</keyword>
<dbReference type="GO" id="GO:0019005">
    <property type="term" value="C:SCF ubiquitin ligase complex"/>
    <property type="evidence" value="ECO:0007669"/>
    <property type="project" value="TreeGrafter"/>
</dbReference>
<dbReference type="Proteomes" id="UP000315003">
    <property type="component" value="Chromosome"/>
</dbReference>
<organism evidence="2 3">
    <name type="scientific">Stieleria bergensis</name>
    <dbReference type="NCBI Taxonomy" id="2528025"/>
    <lineage>
        <taxon>Bacteria</taxon>
        <taxon>Pseudomonadati</taxon>
        <taxon>Planctomycetota</taxon>
        <taxon>Planctomycetia</taxon>
        <taxon>Pirellulales</taxon>
        <taxon>Pirellulaceae</taxon>
        <taxon>Stieleria</taxon>
    </lineage>
</organism>
<protein>
    <submittedName>
        <fullName evidence="2">Leucine Rich repeats (2 copies)</fullName>
    </submittedName>
</protein>
<name>A0A517SW62_9BACT</name>